<evidence type="ECO:0000313" key="1">
    <source>
        <dbReference type="EMBL" id="KKN84440.1"/>
    </source>
</evidence>
<protein>
    <submittedName>
        <fullName evidence="1">Uncharacterized protein</fullName>
    </submittedName>
</protein>
<dbReference type="Pfam" id="PF21840">
    <property type="entry name" value="DUF6899"/>
    <property type="match status" value="1"/>
</dbReference>
<proteinExistence type="predicted"/>
<gene>
    <name evidence="1" type="ORF">LCGC14_0289020</name>
</gene>
<dbReference type="AlphaFoldDB" id="A0A0F9TTS4"/>
<dbReference type="EMBL" id="LAZR01000171">
    <property type="protein sequence ID" value="KKN84440.1"/>
    <property type="molecule type" value="Genomic_DNA"/>
</dbReference>
<accession>A0A0F9TTS4</accession>
<name>A0A0F9TTS4_9ZZZZ</name>
<comment type="caution">
    <text evidence="1">The sequence shown here is derived from an EMBL/GenBank/DDBJ whole genome shotgun (WGS) entry which is preliminary data.</text>
</comment>
<sequence length="86" mass="9847">MPYIDLQTRERLDGRLPPIRPGELNYSLTRVVLAYLAMQGLCYQTINDINGALMGALTEFNRRVTAPYEDRKILDNGDVYPEEVTQ</sequence>
<reference evidence="1" key="1">
    <citation type="journal article" date="2015" name="Nature">
        <title>Complex archaea that bridge the gap between prokaryotes and eukaryotes.</title>
        <authorList>
            <person name="Spang A."/>
            <person name="Saw J.H."/>
            <person name="Jorgensen S.L."/>
            <person name="Zaremba-Niedzwiedzka K."/>
            <person name="Martijn J."/>
            <person name="Lind A.E."/>
            <person name="van Eijk R."/>
            <person name="Schleper C."/>
            <person name="Guy L."/>
            <person name="Ettema T.J."/>
        </authorList>
    </citation>
    <scope>NUCLEOTIDE SEQUENCE</scope>
</reference>
<dbReference type="InterPro" id="IPR054194">
    <property type="entry name" value="DUF6899"/>
</dbReference>
<organism evidence="1">
    <name type="scientific">marine sediment metagenome</name>
    <dbReference type="NCBI Taxonomy" id="412755"/>
    <lineage>
        <taxon>unclassified sequences</taxon>
        <taxon>metagenomes</taxon>
        <taxon>ecological metagenomes</taxon>
    </lineage>
</organism>